<gene>
    <name evidence="1" type="ORF">E5331_08100</name>
</gene>
<reference evidence="1" key="1">
    <citation type="submission" date="2019-04" db="EMBL/GenBank/DDBJ databases">
        <title>Microbes associate with the intestines of laboratory mice.</title>
        <authorList>
            <person name="Navarre W."/>
            <person name="Wong E."/>
            <person name="Huang K."/>
            <person name="Tropini C."/>
            <person name="Ng K."/>
            <person name="Yu B."/>
        </authorList>
    </citation>
    <scope>NUCLEOTIDE SEQUENCE</scope>
    <source>
        <strain evidence="1">NM04_E33</strain>
    </source>
</reference>
<accession>A0AC61RFP2</accession>
<dbReference type="Proteomes" id="UP000306319">
    <property type="component" value="Unassembled WGS sequence"/>
</dbReference>
<evidence type="ECO:0000313" key="1">
    <source>
        <dbReference type="EMBL" id="TGY79017.1"/>
    </source>
</evidence>
<comment type="caution">
    <text evidence="1">The sequence shown here is derived from an EMBL/GenBank/DDBJ whole genome shotgun (WGS) entry which is preliminary data.</text>
</comment>
<keyword evidence="2" id="KW-1185">Reference proteome</keyword>
<proteinExistence type="predicted"/>
<sequence length="114" mass="13118">MDAVEKAVSLSEKIEICTSSFEDLNVKVQTMSFSPIDSEYITMNYLLFRAGRQSKQWVHVVISLFDYDGKIIQIGESTQFELKKRNLPYVGNVIIRLKMPYDQVAKVGVYLQEC</sequence>
<organism evidence="1 2">
    <name type="scientific">Lepagella muris</name>
    <dbReference type="NCBI Taxonomy" id="3032870"/>
    <lineage>
        <taxon>Bacteria</taxon>
        <taxon>Pseudomonadati</taxon>
        <taxon>Bacteroidota</taxon>
        <taxon>Bacteroidia</taxon>
        <taxon>Bacteroidales</taxon>
        <taxon>Muribaculaceae</taxon>
        <taxon>Lepagella</taxon>
    </lineage>
</organism>
<dbReference type="EMBL" id="SRYB01000009">
    <property type="protein sequence ID" value="TGY79017.1"/>
    <property type="molecule type" value="Genomic_DNA"/>
</dbReference>
<name>A0AC61RFP2_9BACT</name>
<evidence type="ECO:0000313" key="2">
    <source>
        <dbReference type="Proteomes" id="UP000306319"/>
    </source>
</evidence>
<protein>
    <submittedName>
        <fullName evidence="1">Uncharacterized protein</fullName>
    </submittedName>
</protein>